<dbReference type="Pfam" id="PF00226">
    <property type="entry name" value="DnaJ"/>
    <property type="match status" value="1"/>
</dbReference>
<dbReference type="EMBL" id="QSBY01000010">
    <property type="protein sequence ID" value="RHW69616.1"/>
    <property type="molecule type" value="Genomic_DNA"/>
</dbReference>
<proteinExistence type="predicted"/>
<evidence type="ECO:0000256" key="1">
    <source>
        <dbReference type="ARBA" id="ARBA00023186"/>
    </source>
</evidence>
<feature type="transmembrane region" description="Helical" evidence="3">
    <location>
        <begin position="185"/>
        <end position="208"/>
    </location>
</feature>
<evidence type="ECO:0000256" key="2">
    <source>
        <dbReference type="SAM" id="MobiDB-lite"/>
    </source>
</evidence>
<gene>
    <name evidence="5" type="ORF">DPX39_100144500</name>
</gene>
<evidence type="ECO:0000313" key="5">
    <source>
        <dbReference type="EMBL" id="RHW69616.1"/>
    </source>
</evidence>
<dbReference type="CDD" id="cd06257">
    <property type="entry name" value="DnaJ"/>
    <property type="match status" value="1"/>
</dbReference>
<dbReference type="Gene3D" id="1.10.287.110">
    <property type="entry name" value="DnaJ domain"/>
    <property type="match status" value="1"/>
</dbReference>
<feature type="region of interest" description="Disordered" evidence="2">
    <location>
        <begin position="151"/>
        <end position="172"/>
    </location>
</feature>
<dbReference type="GO" id="GO:0005737">
    <property type="term" value="C:cytoplasm"/>
    <property type="evidence" value="ECO:0007669"/>
    <property type="project" value="TreeGrafter"/>
</dbReference>
<dbReference type="GO" id="GO:0042026">
    <property type="term" value="P:protein refolding"/>
    <property type="evidence" value="ECO:0007669"/>
    <property type="project" value="TreeGrafter"/>
</dbReference>
<dbReference type="GO" id="GO:0051082">
    <property type="term" value="F:unfolded protein binding"/>
    <property type="evidence" value="ECO:0007669"/>
    <property type="project" value="TreeGrafter"/>
</dbReference>
<organism evidence="5">
    <name type="scientific">Trypanosoma brucei equiperdum</name>
    <dbReference type="NCBI Taxonomy" id="630700"/>
    <lineage>
        <taxon>Eukaryota</taxon>
        <taxon>Discoba</taxon>
        <taxon>Euglenozoa</taxon>
        <taxon>Kinetoplastea</taxon>
        <taxon>Metakinetoplastina</taxon>
        <taxon>Trypanosomatida</taxon>
        <taxon>Trypanosomatidae</taxon>
        <taxon>Trypanosoma</taxon>
    </lineage>
</organism>
<accession>A0A3L6L0F6</accession>
<evidence type="ECO:0000256" key="3">
    <source>
        <dbReference type="SAM" id="Phobius"/>
    </source>
</evidence>
<keyword evidence="1" id="KW-0143">Chaperone</keyword>
<dbReference type="PROSITE" id="PS50076">
    <property type="entry name" value="DNAJ_2"/>
    <property type="match status" value="1"/>
</dbReference>
<dbReference type="AlphaFoldDB" id="A0A3L6L0F6"/>
<dbReference type="PANTHER" id="PTHR43096:SF52">
    <property type="entry name" value="DNAJ HOMOLOG 1, MITOCHONDRIAL-RELATED"/>
    <property type="match status" value="1"/>
</dbReference>
<dbReference type="InterPro" id="IPR001623">
    <property type="entry name" value="DnaJ_domain"/>
</dbReference>
<protein>
    <submittedName>
        <fullName evidence="5">Chaperone protein DNAj</fullName>
    </submittedName>
</protein>
<reference evidence="5" key="1">
    <citation type="submission" date="2018-09" db="EMBL/GenBank/DDBJ databases">
        <title>whole genome sequence of T. equiperdum IVM-t1 strain.</title>
        <authorList>
            <person name="Suganuma K."/>
        </authorList>
    </citation>
    <scope>NUCLEOTIDE SEQUENCE [LARGE SCALE GENOMIC DNA]</scope>
    <source>
        <strain evidence="5">IVM-t1</strain>
    </source>
</reference>
<dbReference type="SMART" id="SM00271">
    <property type="entry name" value="DnaJ"/>
    <property type="match status" value="1"/>
</dbReference>
<feature type="region of interest" description="Disordered" evidence="2">
    <location>
        <begin position="217"/>
        <end position="240"/>
    </location>
</feature>
<dbReference type="Proteomes" id="UP000266743">
    <property type="component" value="Chromosome 10"/>
</dbReference>
<keyword evidence="3" id="KW-1133">Transmembrane helix</keyword>
<name>A0A3L6L0F6_9TRYP</name>
<keyword evidence="3" id="KW-0812">Transmembrane</keyword>
<dbReference type="SUPFAM" id="SSF46565">
    <property type="entry name" value="Chaperone J-domain"/>
    <property type="match status" value="1"/>
</dbReference>
<feature type="domain" description="J" evidence="4">
    <location>
        <begin position="49"/>
        <end position="144"/>
    </location>
</feature>
<keyword evidence="3" id="KW-0472">Membrane</keyword>
<evidence type="ECO:0000259" key="4">
    <source>
        <dbReference type="PROSITE" id="PS50076"/>
    </source>
</evidence>
<dbReference type="PRINTS" id="PR00625">
    <property type="entry name" value="JDOMAIN"/>
</dbReference>
<sequence>MWRSQCCLLVGGRTCRRLLTPTSSRRMAAGAMGAAPLFVQLRLASEVKNPYTVLGVKQGASKEDIKKAYRVLARKHHPDAPGGSHEKFQEIQMAYEQVKSGIWIPKDSNGGTDGAGGTTNANRYSNFRFTTRQHKSRISYDEFYEEMHTGKVRKDPFGDDDGAEEATSKDPRRRAFAGNEEFFQAWFRVILMWSALFVTLRIVLFMLFPPRHEAVRRAPMPKEPRKPPPPKPLMNNSLVA</sequence>
<feature type="compositionally biased region" description="Basic and acidic residues" evidence="2">
    <location>
        <begin position="217"/>
        <end position="226"/>
    </location>
</feature>
<dbReference type="PANTHER" id="PTHR43096">
    <property type="entry name" value="DNAJ HOMOLOG 1, MITOCHONDRIAL-RELATED"/>
    <property type="match status" value="1"/>
</dbReference>
<comment type="caution">
    <text evidence="5">The sequence shown here is derived from an EMBL/GenBank/DDBJ whole genome shotgun (WGS) entry which is preliminary data.</text>
</comment>
<dbReference type="InterPro" id="IPR036869">
    <property type="entry name" value="J_dom_sf"/>
</dbReference>